<dbReference type="Proteomes" id="UP000230233">
    <property type="component" value="Chromosome II"/>
</dbReference>
<comment type="caution">
    <text evidence="1">The sequence shown here is derived from an EMBL/GenBank/DDBJ whole genome shotgun (WGS) entry which is preliminary data.</text>
</comment>
<keyword evidence="2" id="KW-1185">Reference proteome</keyword>
<name>A0A2G5V6E1_9PELO</name>
<evidence type="ECO:0000313" key="2">
    <source>
        <dbReference type="Proteomes" id="UP000230233"/>
    </source>
</evidence>
<reference evidence="2" key="1">
    <citation type="submission" date="2017-10" db="EMBL/GenBank/DDBJ databases">
        <title>Rapid genome shrinkage in a self-fertile nematode reveals novel sperm competition proteins.</title>
        <authorList>
            <person name="Yin D."/>
            <person name="Schwarz E.M."/>
            <person name="Thomas C.G."/>
            <person name="Felde R.L."/>
            <person name="Korf I.F."/>
            <person name="Cutter A.D."/>
            <person name="Schartner C.M."/>
            <person name="Ralston E.J."/>
            <person name="Meyer B.J."/>
            <person name="Haag E.S."/>
        </authorList>
    </citation>
    <scope>NUCLEOTIDE SEQUENCE [LARGE SCALE GENOMIC DNA]</scope>
    <source>
        <strain evidence="2">JU1422</strain>
    </source>
</reference>
<sequence>MSLELQMSSKSVSKIVRSELGLTPFRVQKTGTLSENNNLDKIFEWHVLPWTKFYLKNQVWPVQQDSALACEAKIVPPGCLAKFSRFSTTCKRPATSADRNLLDYSVYRISQSRVRERPQPNLKSLEKILEPGRTQLSPKHPRVTVDAFPKRLIDLLGYGHCMTRPKDFIDAGQAVLTTDKIGSGHGMTRCHVVPGGWIFRRKHDGGTNQWLSLMDSIDLDG</sequence>
<dbReference type="InterPro" id="IPR036397">
    <property type="entry name" value="RNaseH_sf"/>
</dbReference>
<proteinExistence type="predicted"/>
<evidence type="ECO:0000313" key="1">
    <source>
        <dbReference type="EMBL" id="PIC47319.1"/>
    </source>
</evidence>
<gene>
    <name evidence="1" type="primary">Cnig_chr_II.g6711</name>
    <name evidence="1" type="ORF">B9Z55_006711</name>
</gene>
<dbReference type="GO" id="GO:0003676">
    <property type="term" value="F:nucleic acid binding"/>
    <property type="evidence" value="ECO:0007669"/>
    <property type="project" value="InterPro"/>
</dbReference>
<protein>
    <submittedName>
        <fullName evidence="1">Uncharacterized protein</fullName>
    </submittedName>
</protein>
<accession>A0A2G5V6E1</accession>
<dbReference type="Gene3D" id="3.30.420.10">
    <property type="entry name" value="Ribonuclease H-like superfamily/Ribonuclease H"/>
    <property type="match status" value="1"/>
</dbReference>
<organism evidence="1 2">
    <name type="scientific">Caenorhabditis nigoni</name>
    <dbReference type="NCBI Taxonomy" id="1611254"/>
    <lineage>
        <taxon>Eukaryota</taxon>
        <taxon>Metazoa</taxon>
        <taxon>Ecdysozoa</taxon>
        <taxon>Nematoda</taxon>
        <taxon>Chromadorea</taxon>
        <taxon>Rhabditida</taxon>
        <taxon>Rhabditina</taxon>
        <taxon>Rhabditomorpha</taxon>
        <taxon>Rhabditoidea</taxon>
        <taxon>Rhabditidae</taxon>
        <taxon>Peloderinae</taxon>
        <taxon>Caenorhabditis</taxon>
    </lineage>
</organism>
<dbReference type="EMBL" id="PDUG01000002">
    <property type="protein sequence ID" value="PIC47319.1"/>
    <property type="molecule type" value="Genomic_DNA"/>
</dbReference>
<dbReference type="AlphaFoldDB" id="A0A2G5V6E1"/>